<evidence type="ECO:0000313" key="2">
    <source>
        <dbReference type="Proteomes" id="UP000078287"/>
    </source>
</evidence>
<dbReference type="Proteomes" id="UP000078287">
    <property type="component" value="Unassembled WGS sequence"/>
</dbReference>
<dbReference type="Pfam" id="PF09424">
    <property type="entry name" value="YqeY"/>
    <property type="match status" value="1"/>
</dbReference>
<dbReference type="RefSeq" id="WP_066787163.1">
    <property type="nucleotide sequence ID" value="NZ_LWQS01000051.1"/>
</dbReference>
<dbReference type="AlphaFoldDB" id="A0A178MCT3"/>
<dbReference type="STRING" id="1707952.A6A03_13945"/>
<reference evidence="1 2" key="1">
    <citation type="submission" date="2016-04" db="EMBL/GenBank/DDBJ databases">
        <title>Chloroflexus islandicus sp. nov., a thermophilic filamentous anoxygenic phototrophic bacterium from geyser Strokkur (Iceland).</title>
        <authorList>
            <person name="Gaisin V.A."/>
            <person name="Kalashnikov A.M."/>
            <person name="Sukhacheva M.V."/>
            <person name="Grouzdev D.S."/>
            <person name="Ivanov T.M."/>
            <person name="Kuznetsov B."/>
            <person name="Gorlenko V.M."/>
        </authorList>
    </citation>
    <scope>NUCLEOTIDE SEQUENCE [LARGE SCALE GENOMIC DNA]</scope>
    <source>
        <strain evidence="2">isl-2</strain>
    </source>
</reference>
<dbReference type="InterPro" id="IPR023168">
    <property type="entry name" value="GatB_Yqey_C_2"/>
</dbReference>
<protein>
    <submittedName>
        <fullName evidence="1">Glutamyl-tRNA amidotransferase</fullName>
    </submittedName>
</protein>
<keyword evidence="2" id="KW-1185">Reference proteome</keyword>
<keyword evidence="1" id="KW-0808">Transferase</keyword>
<evidence type="ECO:0000313" key="1">
    <source>
        <dbReference type="EMBL" id="OAN45838.1"/>
    </source>
</evidence>
<dbReference type="SUPFAM" id="SSF89095">
    <property type="entry name" value="GatB/YqeY motif"/>
    <property type="match status" value="2"/>
</dbReference>
<proteinExistence type="predicted"/>
<dbReference type="InterPro" id="IPR019004">
    <property type="entry name" value="YqeY/Aim41"/>
</dbReference>
<dbReference type="OrthoDB" id="9794041at2"/>
<dbReference type="PANTHER" id="PTHR28055">
    <property type="entry name" value="ALTERED INHERITANCE OF MITOCHONDRIA PROTEIN 41, MITOCHONDRIAL"/>
    <property type="match status" value="1"/>
</dbReference>
<dbReference type="GO" id="GO:0016884">
    <property type="term" value="F:carbon-nitrogen ligase activity, with glutamine as amido-N-donor"/>
    <property type="evidence" value="ECO:0007669"/>
    <property type="project" value="InterPro"/>
</dbReference>
<dbReference type="PANTHER" id="PTHR28055:SF1">
    <property type="entry name" value="ALTERED INHERITANCE OF MITOCHONDRIA PROTEIN 41, MITOCHONDRIAL"/>
    <property type="match status" value="1"/>
</dbReference>
<gene>
    <name evidence="1" type="ORF">A6A03_13945</name>
</gene>
<dbReference type="GO" id="GO:0016740">
    <property type="term" value="F:transferase activity"/>
    <property type="evidence" value="ECO:0007669"/>
    <property type="project" value="UniProtKB-KW"/>
</dbReference>
<name>A0A178MCT3_9CHLR</name>
<dbReference type="Gene3D" id="1.10.10.410">
    <property type="match status" value="1"/>
</dbReference>
<dbReference type="EMBL" id="LWQS01000051">
    <property type="protein sequence ID" value="OAN45838.1"/>
    <property type="molecule type" value="Genomic_DNA"/>
</dbReference>
<organism evidence="1 2">
    <name type="scientific">Chloroflexus islandicus</name>
    <dbReference type="NCBI Taxonomy" id="1707952"/>
    <lineage>
        <taxon>Bacteria</taxon>
        <taxon>Bacillati</taxon>
        <taxon>Chloroflexota</taxon>
        <taxon>Chloroflexia</taxon>
        <taxon>Chloroflexales</taxon>
        <taxon>Chloroflexineae</taxon>
        <taxon>Chloroflexaceae</taxon>
        <taxon>Chloroflexus</taxon>
    </lineage>
</organism>
<comment type="caution">
    <text evidence="1">The sequence shown here is derived from an EMBL/GenBank/DDBJ whole genome shotgun (WGS) entry which is preliminary data.</text>
</comment>
<accession>A0A178MCT3</accession>
<sequence length="183" mass="19585">MTIQERLANDLKEAMRAGDKVRVNAIRAARAALQAAQLDAAKQRFDAALAEIEAKYAGDPAAMEAAKAAIAIDSHAALSEAEQEAVIAREIKRRRDAADIYHKAGRTDLAVAEEAEIAVLSEYLPKMLSPEELRPLVAAVIAELGVSGPAAMGKVMPVLLERFKGKAENRTLSQVARELLSAS</sequence>
<dbReference type="InterPro" id="IPR003789">
    <property type="entry name" value="Asn/Gln_tRNA_amidoTrase-B-like"/>
</dbReference>
<dbReference type="InterPro" id="IPR042184">
    <property type="entry name" value="YqeY/Aim41_N"/>
</dbReference>
<dbReference type="Gene3D" id="1.10.1510.10">
    <property type="entry name" value="Uncharacterised protein YqeY/AIM41 PF09424, N-terminal domain"/>
    <property type="match status" value="1"/>
</dbReference>